<evidence type="ECO:0000313" key="6">
    <source>
        <dbReference type="Proteomes" id="UP001365405"/>
    </source>
</evidence>
<evidence type="ECO:0000313" key="5">
    <source>
        <dbReference type="EMBL" id="MEK8053480.1"/>
    </source>
</evidence>
<dbReference type="Gene3D" id="1.10.10.60">
    <property type="entry name" value="Homeodomain-like"/>
    <property type="match status" value="2"/>
</dbReference>
<dbReference type="PROSITE" id="PS01124">
    <property type="entry name" value="HTH_ARAC_FAMILY_2"/>
    <property type="match status" value="1"/>
</dbReference>
<dbReference type="Pfam" id="PF12833">
    <property type="entry name" value="HTH_18"/>
    <property type="match status" value="1"/>
</dbReference>
<evidence type="ECO:0000256" key="2">
    <source>
        <dbReference type="ARBA" id="ARBA00023163"/>
    </source>
</evidence>
<feature type="region of interest" description="Disordered" evidence="3">
    <location>
        <begin position="1"/>
        <end position="22"/>
    </location>
</feature>
<evidence type="ECO:0000256" key="1">
    <source>
        <dbReference type="ARBA" id="ARBA00023015"/>
    </source>
</evidence>
<dbReference type="RefSeq" id="WP_341413209.1">
    <property type="nucleotide sequence ID" value="NZ_JBBUTH010000011.1"/>
</dbReference>
<evidence type="ECO:0000259" key="4">
    <source>
        <dbReference type="PROSITE" id="PS01124"/>
    </source>
</evidence>
<protein>
    <submittedName>
        <fullName evidence="5">AraC family transcriptional regulator</fullName>
    </submittedName>
</protein>
<dbReference type="Proteomes" id="UP001365405">
    <property type="component" value="Unassembled WGS sequence"/>
</dbReference>
<dbReference type="InterPro" id="IPR009057">
    <property type="entry name" value="Homeodomain-like_sf"/>
</dbReference>
<organism evidence="5 6">
    <name type="scientific">Pseudaquabacterium inlustre</name>
    <dbReference type="NCBI Taxonomy" id="2984192"/>
    <lineage>
        <taxon>Bacteria</taxon>
        <taxon>Pseudomonadati</taxon>
        <taxon>Pseudomonadota</taxon>
        <taxon>Betaproteobacteria</taxon>
        <taxon>Burkholderiales</taxon>
        <taxon>Sphaerotilaceae</taxon>
        <taxon>Pseudaquabacterium</taxon>
    </lineage>
</organism>
<name>A0ABU9CQP1_9BURK</name>
<comment type="caution">
    <text evidence="5">The sequence shown here is derived from an EMBL/GenBank/DDBJ whole genome shotgun (WGS) entry which is preliminary data.</text>
</comment>
<keyword evidence="6" id="KW-1185">Reference proteome</keyword>
<keyword evidence="1" id="KW-0805">Transcription regulation</keyword>
<dbReference type="PANTHER" id="PTHR43436:SF1">
    <property type="entry name" value="TRANSCRIPTIONAL REGULATORY PROTEIN"/>
    <property type="match status" value="1"/>
</dbReference>
<dbReference type="EMBL" id="JBBUTH010000011">
    <property type="protein sequence ID" value="MEK8053480.1"/>
    <property type="molecule type" value="Genomic_DNA"/>
</dbReference>
<dbReference type="SUPFAM" id="SSF46689">
    <property type="entry name" value="Homeodomain-like"/>
    <property type="match status" value="2"/>
</dbReference>
<gene>
    <name evidence="5" type="ORF">AACH10_24700</name>
</gene>
<reference evidence="5 6" key="1">
    <citation type="submission" date="2024-04" db="EMBL/GenBank/DDBJ databases">
        <title>Novel species of the genus Ideonella isolated from streams.</title>
        <authorList>
            <person name="Lu H."/>
        </authorList>
    </citation>
    <scope>NUCLEOTIDE SEQUENCE [LARGE SCALE GENOMIC DNA]</scope>
    <source>
        <strain evidence="5 6">DXS22W</strain>
    </source>
</reference>
<dbReference type="InterPro" id="IPR009594">
    <property type="entry name" value="Tscrpt_reg_HTH_AraC_N"/>
</dbReference>
<dbReference type="Pfam" id="PF06719">
    <property type="entry name" value="AraC_N"/>
    <property type="match status" value="1"/>
</dbReference>
<accession>A0ABU9CQP1</accession>
<sequence length="332" mass="36338">MPAARLASPARVTPPPVAGSTARPVAADALQPLRQRLGDALQATAPGPGLYPHPQLDGVMLFTAHQPGGLLCGIYEPSVAVILQGRKRVMLGDETLEYDPSRYLLSTMDLPATSTIVDASAASPYVSLALRLDLREMAALMVEGAPTAGTPAAAADSDIREGRAMATGRIDAALLDAFCRLLELPQRPEAMPLLEPLVRREIHILLLTGEQGWRLRQLVHRGAQTHPVARAVRVLRERFHEPLRVDDLAREARMSVSTFHHHFKALTAMSPLQYQKQLRLTEARRLMLADRVEAATAAYRVGYESPSQFSREYSRLFGAPPMRDIAELRAAS</sequence>
<feature type="domain" description="HTH araC/xylS-type" evidence="4">
    <location>
        <begin position="229"/>
        <end position="327"/>
    </location>
</feature>
<keyword evidence="2" id="KW-0804">Transcription</keyword>
<dbReference type="PANTHER" id="PTHR43436">
    <property type="entry name" value="ARAC-FAMILY TRANSCRIPTIONAL REGULATOR"/>
    <property type="match status" value="1"/>
</dbReference>
<proteinExistence type="predicted"/>
<dbReference type="SMART" id="SM00342">
    <property type="entry name" value="HTH_ARAC"/>
    <property type="match status" value="1"/>
</dbReference>
<evidence type="ECO:0000256" key="3">
    <source>
        <dbReference type="SAM" id="MobiDB-lite"/>
    </source>
</evidence>
<dbReference type="InterPro" id="IPR018060">
    <property type="entry name" value="HTH_AraC"/>
</dbReference>